<feature type="domain" description="RNA polymerase sigma-70 region 2" evidence="2">
    <location>
        <begin position="7"/>
        <end position="71"/>
    </location>
</feature>
<gene>
    <name evidence="4" type="ORF">ABB34_05455</name>
</gene>
<dbReference type="OrthoDB" id="3211555at2"/>
<dbReference type="NCBIfam" id="TIGR02957">
    <property type="entry name" value="SigX4"/>
    <property type="match status" value="1"/>
</dbReference>
<proteinExistence type="predicted"/>
<name>A0A0R0DYV6_9GAMM</name>
<dbReference type="InterPro" id="IPR036388">
    <property type="entry name" value="WH-like_DNA-bd_sf"/>
</dbReference>
<evidence type="ECO:0000256" key="1">
    <source>
        <dbReference type="ARBA" id="ARBA00011344"/>
    </source>
</evidence>
<dbReference type="SUPFAM" id="SSF88946">
    <property type="entry name" value="Sigma2 domain of RNA polymerase sigma factors"/>
    <property type="match status" value="1"/>
</dbReference>
<dbReference type="InterPro" id="IPR013249">
    <property type="entry name" value="RNA_pol_sigma70_r4_t2"/>
</dbReference>
<dbReference type="Pfam" id="PF08281">
    <property type="entry name" value="Sigma70_r4_2"/>
    <property type="match status" value="1"/>
</dbReference>
<dbReference type="SUPFAM" id="SSF88659">
    <property type="entry name" value="Sigma3 and sigma4 domains of RNA polymerase sigma factors"/>
    <property type="match status" value="1"/>
</dbReference>
<dbReference type="RefSeq" id="WP_057640245.1">
    <property type="nucleotide sequence ID" value="NZ_LDJP01000029.1"/>
</dbReference>
<dbReference type="Gene3D" id="1.10.10.10">
    <property type="entry name" value="Winged helix-like DNA-binding domain superfamily/Winged helix DNA-binding domain"/>
    <property type="match status" value="1"/>
</dbReference>
<evidence type="ECO:0000259" key="2">
    <source>
        <dbReference type="Pfam" id="PF04542"/>
    </source>
</evidence>
<evidence type="ECO:0000259" key="3">
    <source>
        <dbReference type="Pfam" id="PF08281"/>
    </source>
</evidence>
<keyword evidence="5" id="KW-1185">Reference proteome</keyword>
<dbReference type="Gene3D" id="1.10.1740.10">
    <property type="match status" value="1"/>
</dbReference>
<dbReference type="InterPro" id="IPR014303">
    <property type="entry name" value="RNA_pol_sigma-70_ECF"/>
</dbReference>
<organism evidence="4 5">
    <name type="scientific">Stenotrophomonas daejeonensis</name>
    <dbReference type="NCBI Taxonomy" id="659018"/>
    <lineage>
        <taxon>Bacteria</taxon>
        <taxon>Pseudomonadati</taxon>
        <taxon>Pseudomonadota</taxon>
        <taxon>Gammaproteobacteria</taxon>
        <taxon>Lysobacterales</taxon>
        <taxon>Lysobacteraceae</taxon>
        <taxon>Stenotrophomonas</taxon>
    </lineage>
</organism>
<comment type="subunit">
    <text evidence="1">Interacts transiently with the RNA polymerase catalytic core formed by RpoA, RpoB, RpoC and RpoZ (2 alpha, 1 beta, 1 beta' and 1 omega subunit) to form the RNA polymerase holoenzyme that can initiate transcription.</text>
</comment>
<dbReference type="GO" id="GO:0006352">
    <property type="term" value="P:DNA-templated transcription initiation"/>
    <property type="evidence" value="ECO:0007669"/>
    <property type="project" value="InterPro"/>
</dbReference>
<protein>
    <submittedName>
        <fullName evidence="4">RNA polymerase subunit sigma-24</fullName>
    </submittedName>
</protein>
<dbReference type="InterPro" id="IPR014284">
    <property type="entry name" value="RNA_pol_sigma-70_dom"/>
</dbReference>
<dbReference type="PATRIC" id="fig|659018.3.peg.1003"/>
<feature type="domain" description="RNA polymerase sigma factor 70 region 4 type 2" evidence="3">
    <location>
        <begin position="109"/>
        <end position="161"/>
    </location>
</feature>
<dbReference type="NCBIfam" id="NF007214">
    <property type="entry name" value="PRK09636.1"/>
    <property type="match status" value="1"/>
</dbReference>
<dbReference type="PANTHER" id="PTHR30173">
    <property type="entry name" value="SIGMA 19 FACTOR"/>
    <property type="match status" value="1"/>
</dbReference>
<dbReference type="Gene3D" id="3.10.450.50">
    <property type="match status" value="1"/>
</dbReference>
<dbReference type="Proteomes" id="UP000050940">
    <property type="component" value="Unassembled WGS sequence"/>
</dbReference>
<comment type="caution">
    <text evidence="4">The sequence shown here is derived from an EMBL/GenBank/DDBJ whole genome shotgun (WGS) entry which is preliminary data.</text>
</comment>
<dbReference type="PANTHER" id="PTHR30173:SF36">
    <property type="entry name" value="ECF RNA POLYMERASE SIGMA FACTOR SIGJ"/>
    <property type="match status" value="1"/>
</dbReference>
<evidence type="ECO:0000313" key="4">
    <source>
        <dbReference type="EMBL" id="KRG86928.1"/>
    </source>
</evidence>
<evidence type="ECO:0000313" key="5">
    <source>
        <dbReference type="Proteomes" id="UP000050940"/>
    </source>
</evidence>
<dbReference type="InterPro" id="IPR007627">
    <property type="entry name" value="RNA_pol_sigma70_r2"/>
</dbReference>
<sequence length="299" mass="32786">MDMTDIFQNHRPRLLALAYRLLGSRADAEDVVQDAWLRWAGADTAAILDPEAWLVTATTRLGLDRLRAATRQRLDYVGPWLPEPLHIAAELPPVPDPAQVHAVAEEVSLAFLTLLEQLGPEERAAFLLKEAFGHDYAGIAELLGHSEANCRQLVHRARKRLQEGRPRFAADATQHRRLLARFMEATQRGDDAAIRALLHANARLLADGGGVVTAALRPLLGAERIARLFWAIARRGGSHPARLGSVNGEPAILRFDGDRLHSVTTIEIDGGRIARIYSVLNPHKLRALVTAGDVGASLQ</sequence>
<dbReference type="GO" id="GO:0016987">
    <property type="term" value="F:sigma factor activity"/>
    <property type="evidence" value="ECO:0007669"/>
    <property type="project" value="InterPro"/>
</dbReference>
<dbReference type="GO" id="GO:0003677">
    <property type="term" value="F:DNA binding"/>
    <property type="evidence" value="ECO:0007669"/>
    <property type="project" value="InterPro"/>
</dbReference>
<dbReference type="NCBIfam" id="TIGR02937">
    <property type="entry name" value="sigma70-ECF"/>
    <property type="match status" value="1"/>
</dbReference>
<reference evidence="4 5" key="1">
    <citation type="submission" date="2015-05" db="EMBL/GenBank/DDBJ databases">
        <title>Genome sequencing and analysis of members of genus Stenotrophomonas.</title>
        <authorList>
            <person name="Patil P.P."/>
            <person name="Midha S."/>
            <person name="Patil P.B."/>
        </authorList>
    </citation>
    <scope>NUCLEOTIDE SEQUENCE [LARGE SCALE GENOMIC DNA]</scope>
    <source>
        <strain evidence="4 5">JCM 16244</strain>
    </source>
</reference>
<dbReference type="InterPro" id="IPR052704">
    <property type="entry name" value="ECF_Sigma-70_Domain"/>
</dbReference>
<dbReference type="EMBL" id="LDJP01000029">
    <property type="protein sequence ID" value="KRG86928.1"/>
    <property type="molecule type" value="Genomic_DNA"/>
</dbReference>
<accession>A0A0R0DYV6</accession>
<dbReference type="InterPro" id="IPR013324">
    <property type="entry name" value="RNA_pol_sigma_r3/r4-like"/>
</dbReference>
<dbReference type="STRING" id="659018.ABB34_05455"/>
<dbReference type="InterPro" id="IPR013325">
    <property type="entry name" value="RNA_pol_sigma_r2"/>
</dbReference>
<dbReference type="AlphaFoldDB" id="A0A0R0DYV6"/>
<dbReference type="SUPFAM" id="SSF54427">
    <property type="entry name" value="NTF2-like"/>
    <property type="match status" value="1"/>
</dbReference>
<dbReference type="InterPro" id="IPR032710">
    <property type="entry name" value="NTF2-like_dom_sf"/>
</dbReference>
<dbReference type="Pfam" id="PF04542">
    <property type="entry name" value="Sigma70_r2"/>
    <property type="match status" value="1"/>
</dbReference>